<proteinExistence type="predicted"/>
<evidence type="ECO:0000313" key="4">
    <source>
        <dbReference type="Proteomes" id="UP000321685"/>
    </source>
</evidence>
<dbReference type="PROSITE" id="PS51257">
    <property type="entry name" value="PROKAR_LIPOPROTEIN"/>
    <property type="match status" value="1"/>
</dbReference>
<sequence length="246" mass="25828">MRTVRAWRRVVPVLAAVAALSVGASGCSALQTAGFQVGPADAPAAGATATGDAATALAALPVKGRAPKTGYERTQFGSAWSDVDRNGCDQRNDVLARDMTGETFKPGTKDCVVLTGSLADPYTGKTIAFQRGQGTSEKVQIDHVVALSDAWQKGAQQLDAPTRKLLGNDPLNLLAVDGPTNQSKGDGDAATWLPPSKAYRCDYVARQVAVKTKYTLWVTAAERDAISRILAECPGQALPADSTIER</sequence>
<dbReference type="PANTHER" id="PTHR24094">
    <property type="entry name" value="SECRETED PROTEIN"/>
    <property type="match status" value="1"/>
</dbReference>
<gene>
    <name evidence="3" type="ORF">PSU4_35740</name>
</gene>
<dbReference type="PANTHER" id="PTHR24094:SF15">
    <property type="entry name" value="AMP-DEPENDENT SYNTHETASE_LIGASE DOMAIN-CONTAINING PROTEIN-RELATED"/>
    <property type="match status" value="1"/>
</dbReference>
<accession>A0A511DIJ5</accession>
<dbReference type="OrthoDB" id="5196645at2"/>
<dbReference type="Proteomes" id="UP000321685">
    <property type="component" value="Unassembled WGS sequence"/>
</dbReference>
<feature type="chain" id="PRO_5038665673" description="GmrSD restriction endonucleases C-terminal domain-containing protein" evidence="1">
    <location>
        <begin position="25"/>
        <end position="246"/>
    </location>
</feature>
<dbReference type="RefSeq" id="WP_147109717.1">
    <property type="nucleotide sequence ID" value="NZ_BJVJ01000037.1"/>
</dbReference>
<name>A0A511DIJ5_9PSEU</name>
<protein>
    <recommendedName>
        <fullName evidence="2">GmrSD restriction endonucleases C-terminal domain-containing protein</fullName>
    </recommendedName>
</protein>
<organism evidence="3 4">
    <name type="scientific">Pseudonocardia sulfidoxydans NBRC 16205</name>
    <dbReference type="NCBI Taxonomy" id="1223511"/>
    <lineage>
        <taxon>Bacteria</taxon>
        <taxon>Bacillati</taxon>
        <taxon>Actinomycetota</taxon>
        <taxon>Actinomycetes</taxon>
        <taxon>Pseudonocardiales</taxon>
        <taxon>Pseudonocardiaceae</taxon>
        <taxon>Pseudonocardia</taxon>
    </lineage>
</organism>
<keyword evidence="1" id="KW-0732">Signal</keyword>
<evidence type="ECO:0000313" key="3">
    <source>
        <dbReference type="EMBL" id="GEL24620.1"/>
    </source>
</evidence>
<dbReference type="InterPro" id="IPR011089">
    <property type="entry name" value="GmrSD_C"/>
</dbReference>
<dbReference type="Pfam" id="PF07510">
    <property type="entry name" value="GmrSD_C"/>
    <property type="match status" value="1"/>
</dbReference>
<dbReference type="AlphaFoldDB" id="A0A511DIJ5"/>
<feature type="signal peptide" evidence="1">
    <location>
        <begin position="1"/>
        <end position="24"/>
    </location>
</feature>
<keyword evidence="4" id="KW-1185">Reference proteome</keyword>
<reference evidence="3 4" key="1">
    <citation type="submission" date="2019-07" db="EMBL/GenBank/DDBJ databases">
        <title>Whole genome shotgun sequence of Pseudonocardia sulfidoxydans NBRC 16205.</title>
        <authorList>
            <person name="Hosoyama A."/>
            <person name="Uohara A."/>
            <person name="Ohji S."/>
            <person name="Ichikawa N."/>
        </authorList>
    </citation>
    <scope>NUCLEOTIDE SEQUENCE [LARGE SCALE GENOMIC DNA]</scope>
    <source>
        <strain evidence="3 4">NBRC 16205</strain>
    </source>
</reference>
<evidence type="ECO:0000256" key="1">
    <source>
        <dbReference type="SAM" id="SignalP"/>
    </source>
</evidence>
<feature type="domain" description="GmrSD restriction endonucleases C-terminal" evidence="2">
    <location>
        <begin position="89"/>
        <end position="228"/>
    </location>
</feature>
<evidence type="ECO:0000259" key="2">
    <source>
        <dbReference type="Pfam" id="PF07510"/>
    </source>
</evidence>
<dbReference type="EMBL" id="BJVJ01000037">
    <property type="protein sequence ID" value="GEL24620.1"/>
    <property type="molecule type" value="Genomic_DNA"/>
</dbReference>
<comment type="caution">
    <text evidence="3">The sequence shown here is derived from an EMBL/GenBank/DDBJ whole genome shotgun (WGS) entry which is preliminary data.</text>
</comment>